<evidence type="ECO:0000256" key="3">
    <source>
        <dbReference type="ARBA" id="ARBA00022598"/>
    </source>
</evidence>
<evidence type="ECO:0000256" key="2">
    <source>
        <dbReference type="ARBA" id="ARBA00013164"/>
    </source>
</evidence>
<reference evidence="10" key="1">
    <citation type="submission" date="2022-12" db="EMBL/GenBank/DDBJ databases">
        <authorList>
            <person name="Webb A."/>
        </authorList>
    </citation>
    <scope>NUCLEOTIDE SEQUENCE</scope>
    <source>
        <strain evidence="10">Pd1</strain>
    </source>
</reference>
<accession>A0AAV0V7M5</accession>
<gene>
    <name evidence="10" type="ORF">PDE001_LOCUS10291</name>
</gene>
<evidence type="ECO:0000256" key="4">
    <source>
        <dbReference type="ARBA" id="ARBA00022741"/>
    </source>
</evidence>
<dbReference type="GO" id="GO:0004823">
    <property type="term" value="F:leucine-tRNA ligase activity"/>
    <property type="evidence" value="ECO:0007669"/>
    <property type="project" value="UniProtKB-EC"/>
</dbReference>
<evidence type="ECO:0000313" key="11">
    <source>
        <dbReference type="Proteomes" id="UP001162029"/>
    </source>
</evidence>
<comment type="similarity">
    <text evidence="1">Belongs to the class-I aminoacyl-tRNA synthetase family.</text>
</comment>
<name>A0AAV0V7M5_9STRA</name>
<protein>
    <recommendedName>
        <fullName evidence="2">leucine--tRNA ligase</fullName>
        <ecNumber evidence="2">6.1.1.4</ecNumber>
    </recommendedName>
    <alternativeName>
        <fullName evidence="8">Leucyl-tRNA synthetase</fullName>
    </alternativeName>
</protein>
<dbReference type="AlphaFoldDB" id="A0AAV0V7M5"/>
<dbReference type="PANTHER" id="PTHR45794:SF1">
    <property type="entry name" value="LEUCINE--TRNA LIGASE, CYTOPLASMIC"/>
    <property type="match status" value="1"/>
</dbReference>
<dbReference type="PANTHER" id="PTHR45794">
    <property type="entry name" value="LEUCYL-TRNA SYNTHETASE"/>
    <property type="match status" value="1"/>
</dbReference>
<evidence type="ECO:0000256" key="6">
    <source>
        <dbReference type="ARBA" id="ARBA00022917"/>
    </source>
</evidence>
<keyword evidence="5" id="KW-0067">ATP-binding</keyword>
<evidence type="ECO:0000256" key="5">
    <source>
        <dbReference type="ARBA" id="ARBA00022840"/>
    </source>
</evidence>
<dbReference type="EMBL" id="CANTFM010002255">
    <property type="protein sequence ID" value="CAI5745186.1"/>
    <property type="molecule type" value="Genomic_DNA"/>
</dbReference>
<keyword evidence="7" id="KW-0030">Aminoacyl-tRNA synthetase</keyword>
<dbReference type="EC" id="6.1.1.4" evidence="2"/>
<sequence>METVTIKMDEVQLEEGAIAPVKKMVRRDHLIAMEHEVIAKWEAVKLFESDPDSSKPKYMATFPYPYMNGYLHVGHLFTLMKVEFATRYHRLKGENVIFPFSFHCTGMPIQAAANKLKRELETYGNPPNFGHDEDEEPNYCCTKCRRLVEQSSW</sequence>
<keyword evidence="4" id="KW-0547">Nucleotide-binding</keyword>
<dbReference type="InterPro" id="IPR004493">
    <property type="entry name" value="Leu-tRNA-synth_Ia_arc/euk"/>
</dbReference>
<dbReference type="GO" id="GO:0006429">
    <property type="term" value="P:leucyl-tRNA aminoacylation"/>
    <property type="evidence" value="ECO:0007669"/>
    <property type="project" value="InterPro"/>
</dbReference>
<dbReference type="Proteomes" id="UP001162029">
    <property type="component" value="Unassembled WGS sequence"/>
</dbReference>
<evidence type="ECO:0000313" key="10">
    <source>
        <dbReference type="EMBL" id="CAI5745186.1"/>
    </source>
</evidence>
<evidence type="ECO:0000256" key="7">
    <source>
        <dbReference type="ARBA" id="ARBA00023146"/>
    </source>
</evidence>
<dbReference type="GO" id="GO:0005524">
    <property type="term" value="F:ATP binding"/>
    <property type="evidence" value="ECO:0007669"/>
    <property type="project" value="UniProtKB-KW"/>
</dbReference>
<feature type="domain" description="Aminoacyl-tRNA synthetase class Ia" evidence="9">
    <location>
        <begin position="37"/>
        <end position="115"/>
    </location>
</feature>
<comment type="caution">
    <text evidence="10">The sequence shown here is derived from an EMBL/GenBank/DDBJ whole genome shotgun (WGS) entry which is preliminary data.</text>
</comment>
<dbReference type="PROSITE" id="PS00178">
    <property type="entry name" value="AA_TRNA_LIGASE_I"/>
    <property type="match status" value="1"/>
</dbReference>
<dbReference type="Gene3D" id="3.40.50.620">
    <property type="entry name" value="HUPs"/>
    <property type="match status" value="1"/>
</dbReference>
<evidence type="ECO:0000259" key="9">
    <source>
        <dbReference type="Pfam" id="PF00133"/>
    </source>
</evidence>
<dbReference type="SUPFAM" id="SSF52374">
    <property type="entry name" value="Nucleotidylyl transferase"/>
    <property type="match status" value="1"/>
</dbReference>
<dbReference type="InterPro" id="IPR001412">
    <property type="entry name" value="aa-tRNA-synth_I_CS"/>
</dbReference>
<proteinExistence type="inferred from homology"/>
<dbReference type="InterPro" id="IPR002300">
    <property type="entry name" value="aa-tRNA-synth_Ia"/>
</dbReference>
<evidence type="ECO:0000256" key="1">
    <source>
        <dbReference type="ARBA" id="ARBA00005594"/>
    </source>
</evidence>
<keyword evidence="3" id="KW-0436">Ligase</keyword>
<dbReference type="InterPro" id="IPR014729">
    <property type="entry name" value="Rossmann-like_a/b/a_fold"/>
</dbReference>
<keyword evidence="6" id="KW-0648">Protein biosynthesis</keyword>
<evidence type="ECO:0000256" key="8">
    <source>
        <dbReference type="ARBA" id="ARBA00030520"/>
    </source>
</evidence>
<organism evidence="10 11">
    <name type="scientific">Peronospora destructor</name>
    <dbReference type="NCBI Taxonomy" id="86335"/>
    <lineage>
        <taxon>Eukaryota</taxon>
        <taxon>Sar</taxon>
        <taxon>Stramenopiles</taxon>
        <taxon>Oomycota</taxon>
        <taxon>Peronosporomycetes</taxon>
        <taxon>Peronosporales</taxon>
        <taxon>Peronosporaceae</taxon>
        <taxon>Peronospora</taxon>
    </lineage>
</organism>
<dbReference type="Pfam" id="PF00133">
    <property type="entry name" value="tRNA-synt_1"/>
    <property type="match status" value="1"/>
</dbReference>
<keyword evidence="11" id="KW-1185">Reference proteome</keyword>